<keyword evidence="3" id="KW-1185">Reference proteome</keyword>
<feature type="compositionally biased region" description="Polar residues" evidence="1">
    <location>
        <begin position="361"/>
        <end position="374"/>
    </location>
</feature>
<dbReference type="AlphaFoldDB" id="A0AA88YIJ6"/>
<evidence type="ECO:0000313" key="2">
    <source>
        <dbReference type="EMBL" id="KAK3105809.1"/>
    </source>
</evidence>
<dbReference type="Proteomes" id="UP001186944">
    <property type="component" value="Unassembled WGS sequence"/>
</dbReference>
<proteinExistence type="predicted"/>
<comment type="caution">
    <text evidence="2">The sequence shown here is derived from an EMBL/GenBank/DDBJ whole genome shotgun (WGS) entry which is preliminary data.</text>
</comment>
<accession>A0AA88YIJ6</accession>
<feature type="region of interest" description="Disordered" evidence="1">
    <location>
        <begin position="1"/>
        <end position="32"/>
    </location>
</feature>
<sequence>MFRWLKDKKRSRKGREKKKSEDDYGFRKDDKNITSDYGFNERRYVPNSRTSVTDSPYHIYEEILDLPDLPLTTEFARLNLKVSENSSRPATSRRLFTRAHEEGPYMVVSIAEPNQIPCEGSHNCTCGASDRTFSDSLFAPEETKEDPLCACMHRSNSEGRFTCTCREKSRTSDYVDPWDSSDNSGNSLINALSDNDLVRLSLLRLHSKQRSADEREKISIVRRGHRSSMESLESRNRSEPETEDTGCEYDMSTSSESEVTEYRSHLEKVEQNLILKEQVRNIIKSLSNDSDNTGSDENSNTVDGTDKASTPTVSGSGRSSSARTLSCSEASDTEVFADRSESDDSSGYYDCGEDKTDTSKNSECYTSTSGSSGEIKSRIKDSASENSDLQELILLPTRISKSKNKRGIVKHRPRKCHSLRSENIIKSKIAEDTEMYLLPTNRRHSECSDVRVYKKPVLPFQNTPIYHDPYRAKTGGSSNRLLTDLIRMNYDKQHMVI</sequence>
<gene>
    <name evidence="2" type="ORF">FSP39_006168</name>
</gene>
<name>A0AA88YIJ6_PINIB</name>
<feature type="region of interest" description="Disordered" evidence="1">
    <location>
        <begin position="286"/>
        <end position="383"/>
    </location>
</feature>
<feature type="compositionally biased region" description="Basic and acidic residues" evidence="1">
    <location>
        <begin position="18"/>
        <end position="32"/>
    </location>
</feature>
<reference evidence="2" key="1">
    <citation type="submission" date="2019-08" db="EMBL/GenBank/DDBJ databases">
        <title>The improved chromosome-level genome for the pearl oyster Pinctada fucata martensii using PacBio sequencing and Hi-C.</title>
        <authorList>
            <person name="Zheng Z."/>
        </authorList>
    </citation>
    <scope>NUCLEOTIDE SEQUENCE</scope>
    <source>
        <strain evidence="2">ZZ-2019</strain>
        <tissue evidence="2">Adductor muscle</tissue>
    </source>
</reference>
<feature type="compositionally biased region" description="Polar residues" evidence="1">
    <location>
        <begin position="286"/>
        <end position="330"/>
    </location>
</feature>
<evidence type="ECO:0000313" key="3">
    <source>
        <dbReference type="Proteomes" id="UP001186944"/>
    </source>
</evidence>
<organism evidence="2 3">
    <name type="scientific">Pinctada imbricata</name>
    <name type="common">Atlantic pearl-oyster</name>
    <name type="synonym">Pinctada martensii</name>
    <dbReference type="NCBI Taxonomy" id="66713"/>
    <lineage>
        <taxon>Eukaryota</taxon>
        <taxon>Metazoa</taxon>
        <taxon>Spiralia</taxon>
        <taxon>Lophotrochozoa</taxon>
        <taxon>Mollusca</taxon>
        <taxon>Bivalvia</taxon>
        <taxon>Autobranchia</taxon>
        <taxon>Pteriomorphia</taxon>
        <taxon>Pterioida</taxon>
        <taxon>Pterioidea</taxon>
        <taxon>Pteriidae</taxon>
        <taxon>Pinctada</taxon>
    </lineage>
</organism>
<feature type="compositionally biased region" description="Basic residues" evidence="1">
    <location>
        <begin position="1"/>
        <end position="17"/>
    </location>
</feature>
<dbReference type="EMBL" id="VSWD01000003">
    <property type="protein sequence ID" value="KAK3105809.1"/>
    <property type="molecule type" value="Genomic_DNA"/>
</dbReference>
<evidence type="ECO:0000256" key="1">
    <source>
        <dbReference type="SAM" id="MobiDB-lite"/>
    </source>
</evidence>
<feature type="region of interest" description="Disordered" evidence="1">
    <location>
        <begin position="213"/>
        <end position="263"/>
    </location>
</feature>
<protein>
    <submittedName>
        <fullName evidence="2">Uncharacterized protein</fullName>
    </submittedName>
</protein>